<evidence type="ECO:0000259" key="1">
    <source>
        <dbReference type="Pfam" id="PF21831"/>
    </source>
</evidence>
<dbReference type="STRING" id="417292.SAMN05421806_104174"/>
<evidence type="ECO:0000313" key="2">
    <source>
        <dbReference type="EMBL" id="SDK04414.1"/>
    </source>
</evidence>
<dbReference type="Pfam" id="PF21831">
    <property type="entry name" value="DUF6891"/>
    <property type="match status" value="1"/>
</dbReference>
<organism evidence="2 3">
    <name type="scientific">Streptomyces indicus</name>
    <dbReference type="NCBI Taxonomy" id="417292"/>
    <lineage>
        <taxon>Bacteria</taxon>
        <taxon>Bacillati</taxon>
        <taxon>Actinomycetota</taxon>
        <taxon>Actinomycetes</taxon>
        <taxon>Kitasatosporales</taxon>
        <taxon>Streptomycetaceae</taxon>
        <taxon>Streptomyces</taxon>
    </lineage>
</organism>
<name>A0A1G8YPP1_9ACTN</name>
<feature type="domain" description="DUF6891" evidence="1">
    <location>
        <begin position="119"/>
        <end position="301"/>
    </location>
</feature>
<keyword evidence="3" id="KW-1185">Reference proteome</keyword>
<proteinExistence type="predicted"/>
<protein>
    <recommendedName>
        <fullName evidence="1">DUF6891 domain-containing protein</fullName>
    </recommendedName>
</protein>
<evidence type="ECO:0000313" key="3">
    <source>
        <dbReference type="Proteomes" id="UP000199155"/>
    </source>
</evidence>
<gene>
    <name evidence="2" type="ORF">SAMN05421806_104174</name>
</gene>
<dbReference type="EMBL" id="FNFF01000004">
    <property type="protein sequence ID" value="SDK04414.1"/>
    <property type="molecule type" value="Genomic_DNA"/>
</dbReference>
<dbReference type="OrthoDB" id="5515732at2"/>
<sequence length="303" mass="33457">MLEIKVKTENWQEYVRIAPADLAALVARIGSRGDEFLVCQRIPDLPNVFIQTARTPGEGYVLEHHDGRTLFHTDLGDDEGDRVTAAIVGWGRGQDGWDAGFSWETVELPVPAQVPELPEDIREKVEERVRGLLVQGYLGRAALAEAAEEWLVDEDERPVSQAQARRLADRLWVERVHEQAAWQGTTDPERLAAAFTALDGSGITAKENFTCCRSCGMAEIWAAGAEDARGFVFFHQQGTEAAAEHGDLALYYGGFECTPEYTASVGREVVAALEAAGLSPRWTGSPDEAIHVQDLDWRRRLVG</sequence>
<dbReference type="InterPro" id="IPR054186">
    <property type="entry name" value="DUF6891"/>
</dbReference>
<dbReference type="AlphaFoldDB" id="A0A1G8YPP1"/>
<accession>A0A1G8YPP1</accession>
<dbReference type="RefSeq" id="WP_093609383.1">
    <property type="nucleotide sequence ID" value="NZ_FNFF01000004.1"/>
</dbReference>
<reference evidence="2 3" key="1">
    <citation type="submission" date="2016-10" db="EMBL/GenBank/DDBJ databases">
        <authorList>
            <person name="de Groot N.N."/>
        </authorList>
    </citation>
    <scope>NUCLEOTIDE SEQUENCE [LARGE SCALE GENOMIC DNA]</scope>
    <source>
        <strain evidence="2 3">CGMCC 4.5727</strain>
    </source>
</reference>
<dbReference type="Proteomes" id="UP000199155">
    <property type="component" value="Unassembled WGS sequence"/>
</dbReference>